<dbReference type="Pfam" id="PF03705">
    <property type="entry name" value="CheR_N"/>
    <property type="match status" value="1"/>
</dbReference>
<dbReference type="InterPro" id="IPR013767">
    <property type="entry name" value="PAS_fold"/>
</dbReference>
<dbReference type="Pfam" id="PF00989">
    <property type="entry name" value="PAS"/>
    <property type="match status" value="1"/>
</dbReference>
<evidence type="ECO:0000259" key="9">
    <source>
        <dbReference type="PROSITE" id="PS50113"/>
    </source>
</evidence>
<dbReference type="Gene3D" id="1.10.155.10">
    <property type="entry name" value="Chemotaxis receptor methyltransferase CheR, N-terminal domain"/>
    <property type="match status" value="1"/>
</dbReference>
<reference evidence="12 13" key="1">
    <citation type="submission" date="2024-03" db="EMBL/GenBank/DDBJ databases">
        <title>Phenotype and Genome Characterization of a Sulfate-Reducing Bacterium Pseudodesulfovibrio sp. strain 5S69, isolated from Petroleum Reservoir in Tatarstan (Russia).</title>
        <authorList>
            <person name="Bidzhieva S.K."/>
            <person name="Kadnikov V."/>
            <person name="Tourova T.P."/>
            <person name="Samigullina S.R."/>
            <person name="Sokolova D.S."/>
            <person name="Poltaraus A.B."/>
            <person name="Avtukh A.N."/>
            <person name="Tereshina V.M."/>
            <person name="Mardanov A.V."/>
            <person name="Nazina T.N."/>
        </authorList>
    </citation>
    <scope>NUCLEOTIDE SEQUENCE [LARGE SCALE GENOMIC DNA]</scope>
    <source>
        <strain evidence="12 13">5S69</strain>
    </source>
</reference>
<dbReference type="SUPFAM" id="SSF47757">
    <property type="entry name" value="Chemotaxis receptor methyltransferase CheR, N-terminal domain"/>
    <property type="match status" value="1"/>
</dbReference>
<dbReference type="PANTHER" id="PTHR24422:SF27">
    <property type="entry name" value="PROTEIN-GLUTAMATE O-METHYLTRANSFERASE"/>
    <property type="match status" value="1"/>
</dbReference>
<evidence type="ECO:0000256" key="7">
    <source>
        <dbReference type="SAM" id="MobiDB-lite"/>
    </source>
</evidence>
<feature type="domain" description="CheB-type methylesterase" evidence="10">
    <location>
        <begin position="31"/>
        <end position="222"/>
    </location>
</feature>
<evidence type="ECO:0000256" key="2">
    <source>
        <dbReference type="ARBA" id="ARBA00012534"/>
    </source>
</evidence>
<dbReference type="InterPro" id="IPR035965">
    <property type="entry name" value="PAS-like_dom_sf"/>
</dbReference>
<feature type="compositionally biased region" description="Basic and acidic residues" evidence="7">
    <location>
        <begin position="1"/>
        <end position="14"/>
    </location>
</feature>
<feature type="domain" description="CheR-type methyltransferase" evidence="11">
    <location>
        <begin position="229"/>
        <end position="483"/>
    </location>
</feature>
<sequence>MTKKKDTPASKPQKDSLVSTEKAAPVPGRRSGPAFPIVGIGASAGGLAAFEAFFSGMPADADPGMAFILVQHLAPDHKSLLTELIRRCTRMEVFEVEDGMEVRPNCTYIIPPNHDMTLLHGRLQLIDPIAPRGQRLPIDYFFRSLAQSLHESVIGVVLSGTGSDGTLGVRAIKGEGGMVIAQTPESCEYDGMPRSAIATGLVDYELPPSEMPARIITYAAHAYGPPLHTEAAPTSRTENALRKICILLRIHTGHDFSQYKPSTIHRRIERRMAVNQIDTLDAYIQYMQQAPQEVEALFRDLLIGVTRFFRDTEVFKEFEEEVVPKLFAGKSPGSSIRIWSTGCSTGEEAYSIAILLQEYMEKTRTRIKVQIFATDIDSRAISTARSGLYPASIAADVTPERLARFFTVESNGGAYRIHKTLRDILIFSEQDVIKDPPFSKLDCVVCRNLLIYMGGELQKKLMPLFHYALRPGGFLFLGTSETVGDFGDLFTAVHRKSKLYLCKEAQLGKRSTAMSRFIPPLSALDSSLLRPTTVKEAASAKLPLRDLTEQTLLQRFVPVGVLVNAQGDILYLHGRTGQYLEPAQGEAGTNNILKMAREGLRRGLNTALHKARSSGGTARSQSLWVKTNGSFTSVDLTVCPVAADHVDFSDPLYLVILEPSPQINHESVQTPAPPAVGGGVEESDGEKDNLVKTLRQELLANEEYLQSTIEELETSNEELNSSNEEMQSINEELQSSNEELETSKEELQSVNEELSTVNTELQNKLTDLSQANNDMSNLLSGTGIATIFVDHHLCIMRFTPAATQIINLIPVDIGRHVGHIVSKLVGYDSLVEDVESVLETLLPKDLEVQAEDGKWYTMRIQPYRTLDNVIEGAVITFVDITEMKKSDELLQEAHGQIRLAVVARDSQDAITVLDMKGDILSWNPSAQRLLGWSEKEALSMNIQDMLPKDLQAEELENLRLAAVGDLPVPYETRRIHKDGQALQVWLTASLLVDDTGSAYGMTTTQRIVQEADSP</sequence>
<dbReference type="InterPro" id="IPR035909">
    <property type="entry name" value="CheB_C"/>
</dbReference>
<feature type="domain" description="PAS" evidence="8">
    <location>
        <begin position="895"/>
        <end position="965"/>
    </location>
</feature>
<dbReference type="SUPFAM" id="SSF53335">
    <property type="entry name" value="S-adenosyl-L-methionine-dependent methyltransferases"/>
    <property type="match status" value="1"/>
</dbReference>
<evidence type="ECO:0000256" key="5">
    <source>
        <dbReference type="ARBA" id="ARBA00022691"/>
    </source>
</evidence>
<dbReference type="Proteomes" id="UP001385389">
    <property type="component" value="Chromosome"/>
</dbReference>
<dbReference type="NCBIfam" id="TIGR00229">
    <property type="entry name" value="sensory_box"/>
    <property type="match status" value="1"/>
</dbReference>
<feature type="active site" evidence="6">
    <location>
        <position position="72"/>
    </location>
</feature>
<proteinExistence type="predicted"/>
<feature type="domain" description="PAC" evidence="9">
    <location>
        <begin position="842"/>
        <end position="892"/>
    </location>
</feature>
<dbReference type="InterPro" id="IPR000673">
    <property type="entry name" value="Sig_transdc_resp-reg_Me-estase"/>
</dbReference>
<evidence type="ECO:0000256" key="3">
    <source>
        <dbReference type="ARBA" id="ARBA00022603"/>
    </source>
</evidence>
<evidence type="ECO:0000256" key="6">
    <source>
        <dbReference type="PROSITE-ProRule" id="PRU00050"/>
    </source>
</evidence>
<dbReference type="InterPro" id="IPR000700">
    <property type="entry name" value="PAS-assoc_C"/>
</dbReference>
<keyword evidence="5" id="KW-0949">S-adenosyl-L-methionine</keyword>
<dbReference type="InterPro" id="IPR000780">
    <property type="entry name" value="CheR_MeTrfase"/>
</dbReference>
<dbReference type="EMBL" id="CP146609">
    <property type="protein sequence ID" value="WWX22278.1"/>
    <property type="molecule type" value="Genomic_DNA"/>
</dbReference>
<dbReference type="SUPFAM" id="SSF55785">
    <property type="entry name" value="PYP-like sensor domain (PAS domain)"/>
    <property type="match status" value="2"/>
</dbReference>
<dbReference type="Gene3D" id="3.40.50.180">
    <property type="entry name" value="Methylesterase CheB, C-terminal domain"/>
    <property type="match status" value="1"/>
</dbReference>
<dbReference type="Pfam" id="PF13596">
    <property type="entry name" value="PAS_10"/>
    <property type="match status" value="1"/>
</dbReference>
<dbReference type="PROSITE" id="PS50113">
    <property type="entry name" value="PAC"/>
    <property type="match status" value="1"/>
</dbReference>
<dbReference type="InterPro" id="IPR029063">
    <property type="entry name" value="SAM-dependent_MTases_sf"/>
</dbReference>
<keyword evidence="13" id="KW-1185">Reference proteome</keyword>
<dbReference type="Gene3D" id="3.30.450.20">
    <property type="entry name" value="PAS domain"/>
    <property type="match status" value="2"/>
</dbReference>
<evidence type="ECO:0000313" key="13">
    <source>
        <dbReference type="Proteomes" id="UP001385389"/>
    </source>
</evidence>
<feature type="compositionally biased region" description="Low complexity" evidence="7">
    <location>
        <begin position="717"/>
        <end position="737"/>
    </location>
</feature>
<keyword evidence="4" id="KW-0808">Transferase</keyword>
<dbReference type="PROSITE" id="PS50122">
    <property type="entry name" value="CHEB"/>
    <property type="match status" value="1"/>
</dbReference>
<keyword evidence="6" id="KW-0378">Hydrolase</keyword>
<evidence type="ECO:0000256" key="4">
    <source>
        <dbReference type="ARBA" id="ARBA00022679"/>
    </source>
</evidence>
<comment type="catalytic activity">
    <reaction evidence="1">
        <text>L-glutamyl-[protein] + S-adenosyl-L-methionine = [protein]-L-glutamate 5-O-methyl ester + S-adenosyl-L-homocysteine</text>
        <dbReference type="Rhea" id="RHEA:24452"/>
        <dbReference type="Rhea" id="RHEA-COMP:10208"/>
        <dbReference type="Rhea" id="RHEA-COMP:10311"/>
        <dbReference type="ChEBI" id="CHEBI:29973"/>
        <dbReference type="ChEBI" id="CHEBI:57856"/>
        <dbReference type="ChEBI" id="CHEBI:59789"/>
        <dbReference type="ChEBI" id="CHEBI:82795"/>
        <dbReference type="EC" id="2.1.1.80"/>
    </reaction>
</comment>
<dbReference type="Gene3D" id="3.40.50.150">
    <property type="entry name" value="Vaccinia Virus protein VP39"/>
    <property type="match status" value="1"/>
</dbReference>
<dbReference type="PANTHER" id="PTHR24422">
    <property type="entry name" value="CHEMOTAXIS PROTEIN METHYLTRANSFERASE"/>
    <property type="match status" value="1"/>
</dbReference>
<dbReference type="CDD" id="cd16434">
    <property type="entry name" value="CheB-CheR_fusion"/>
    <property type="match status" value="1"/>
</dbReference>
<dbReference type="PROSITE" id="PS50123">
    <property type="entry name" value="CHER"/>
    <property type="match status" value="1"/>
</dbReference>
<gene>
    <name evidence="12" type="ORF">V8V93_17750</name>
</gene>
<dbReference type="PROSITE" id="PS50112">
    <property type="entry name" value="PAS"/>
    <property type="match status" value="1"/>
</dbReference>
<dbReference type="InterPro" id="IPR022641">
    <property type="entry name" value="CheR_N"/>
</dbReference>
<keyword evidence="3" id="KW-0489">Methyltransferase</keyword>
<evidence type="ECO:0000259" key="10">
    <source>
        <dbReference type="PROSITE" id="PS50122"/>
    </source>
</evidence>
<dbReference type="EC" id="2.1.1.80" evidence="2"/>
<dbReference type="CDD" id="cd00130">
    <property type="entry name" value="PAS"/>
    <property type="match status" value="1"/>
</dbReference>
<dbReference type="Pfam" id="PF01739">
    <property type="entry name" value="CheR"/>
    <property type="match status" value="1"/>
</dbReference>
<evidence type="ECO:0000259" key="8">
    <source>
        <dbReference type="PROSITE" id="PS50112"/>
    </source>
</evidence>
<feature type="active site" evidence="6">
    <location>
        <position position="164"/>
    </location>
</feature>
<evidence type="ECO:0000259" key="11">
    <source>
        <dbReference type="PROSITE" id="PS50123"/>
    </source>
</evidence>
<organism evidence="12 13">
    <name type="scientific">Pseudodesulfovibrio methanolicus</name>
    <dbReference type="NCBI Taxonomy" id="3126690"/>
    <lineage>
        <taxon>Bacteria</taxon>
        <taxon>Pseudomonadati</taxon>
        <taxon>Thermodesulfobacteriota</taxon>
        <taxon>Desulfovibrionia</taxon>
        <taxon>Desulfovibrionales</taxon>
        <taxon>Desulfovibrionaceae</taxon>
    </lineage>
</organism>
<feature type="region of interest" description="Disordered" evidence="7">
    <location>
        <begin position="666"/>
        <end position="685"/>
    </location>
</feature>
<dbReference type="RefSeq" id="WP_338667977.1">
    <property type="nucleotide sequence ID" value="NZ_CP146609.1"/>
</dbReference>
<evidence type="ECO:0000256" key="1">
    <source>
        <dbReference type="ARBA" id="ARBA00001541"/>
    </source>
</evidence>
<name>A0ABZ2J0J7_9BACT</name>
<dbReference type="PRINTS" id="PR00996">
    <property type="entry name" value="CHERMTFRASE"/>
</dbReference>
<dbReference type="InterPro" id="IPR036804">
    <property type="entry name" value="CheR_N_sf"/>
</dbReference>
<dbReference type="InterPro" id="IPR022642">
    <property type="entry name" value="CheR_C"/>
</dbReference>
<keyword evidence="6" id="KW-0145">Chemotaxis</keyword>
<dbReference type="Pfam" id="PF01339">
    <property type="entry name" value="CheB_methylest"/>
    <property type="match status" value="1"/>
</dbReference>
<dbReference type="SUPFAM" id="SSF52738">
    <property type="entry name" value="Methylesterase CheB, C-terminal domain"/>
    <property type="match status" value="1"/>
</dbReference>
<accession>A0ABZ2J0J7</accession>
<protein>
    <recommendedName>
        <fullName evidence="2">protein-glutamate O-methyltransferase</fullName>
        <ecNumber evidence="2">2.1.1.80</ecNumber>
    </recommendedName>
</protein>
<feature type="region of interest" description="Disordered" evidence="7">
    <location>
        <begin position="712"/>
        <end position="739"/>
    </location>
</feature>
<feature type="active site" evidence="6">
    <location>
        <position position="43"/>
    </location>
</feature>
<evidence type="ECO:0000313" key="12">
    <source>
        <dbReference type="EMBL" id="WWX22278.1"/>
    </source>
</evidence>
<feature type="region of interest" description="Disordered" evidence="7">
    <location>
        <begin position="1"/>
        <end position="28"/>
    </location>
</feature>
<dbReference type="SMART" id="SM00091">
    <property type="entry name" value="PAS"/>
    <property type="match status" value="2"/>
</dbReference>
<dbReference type="InterPro" id="IPR050903">
    <property type="entry name" value="Bact_Chemotaxis_MeTrfase"/>
</dbReference>
<dbReference type="SMART" id="SM00138">
    <property type="entry name" value="MeTrc"/>
    <property type="match status" value="1"/>
</dbReference>
<dbReference type="InterPro" id="IPR000014">
    <property type="entry name" value="PAS"/>
</dbReference>